<keyword evidence="2" id="KW-0812">Transmembrane</keyword>
<feature type="region of interest" description="Disordered" evidence="1">
    <location>
        <begin position="324"/>
        <end position="353"/>
    </location>
</feature>
<dbReference type="GO" id="GO:0016787">
    <property type="term" value="F:hydrolase activity"/>
    <property type="evidence" value="ECO:0007669"/>
    <property type="project" value="UniProtKB-KW"/>
</dbReference>
<keyword evidence="2" id="KW-1133">Transmembrane helix</keyword>
<organism evidence="3 4">
    <name type="scientific">Favolaschia claudopus</name>
    <dbReference type="NCBI Taxonomy" id="2862362"/>
    <lineage>
        <taxon>Eukaryota</taxon>
        <taxon>Fungi</taxon>
        <taxon>Dikarya</taxon>
        <taxon>Basidiomycota</taxon>
        <taxon>Agaricomycotina</taxon>
        <taxon>Agaricomycetes</taxon>
        <taxon>Agaricomycetidae</taxon>
        <taxon>Agaricales</taxon>
        <taxon>Marasmiineae</taxon>
        <taxon>Mycenaceae</taxon>
        <taxon>Favolaschia</taxon>
    </lineage>
</organism>
<feature type="transmembrane region" description="Helical" evidence="2">
    <location>
        <begin position="136"/>
        <end position="156"/>
    </location>
</feature>
<evidence type="ECO:0000313" key="4">
    <source>
        <dbReference type="Proteomes" id="UP001362999"/>
    </source>
</evidence>
<dbReference type="AlphaFoldDB" id="A0AAW0D4M1"/>
<accession>A0AAW0D4M1</accession>
<name>A0AAW0D4M1_9AGAR</name>
<evidence type="ECO:0000313" key="3">
    <source>
        <dbReference type="EMBL" id="KAK7045012.1"/>
    </source>
</evidence>
<feature type="transmembrane region" description="Helical" evidence="2">
    <location>
        <begin position="255"/>
        <end position="274"/>
    </location>
</feature>
<evidence type="ECO:0000256" key="1">
    <source>
        <dbReference type="SAM" id="MobiDB-lite"/>
    </source>
</evidence>
<proteinExistence type="predicted"/>
<dbReference type="Proteomes" id="UP001362999">
    <property type="component" value="Unassembled WGS sequence"/>
</dbReference>
<keyword evidence="4" id="KW-1185">Reference proteome</keyword>
<evidence type="ECO:0000256" key="2">
    <source>
        <dbReference type="SAM" id="Phobius"/>
    </source>
</evidence>
<feature type="transmembrane region" description="Helical" evidence="2">
    <location>
        <begin position="104"/>
        <end position="124"/>
    </location>
</feature>
<feature type="transmembrane region" description="Helical" evidence="2">
    <location>
        <begin position="176"/>
        <end position="198"/>
    </location>
</feature>
<feature type="transmembrane region" description="Helical" evidence="2">
    <location>
        <begin position="12"/>
        <end position="35"/>
    </location>
</feature>
<protein>
    <submittedName>
        <fullName evidence="3">Carboxylic ester hydrolase</fullName>
    </submittedName>
</protein>
<gene>
    <name evidence="3" type="ORF">R3P38DRAFT_3347236</name>
</gene>
<keyword evidence="2" id="KW-0472">Membrane</keyword>
<feature type="compositionally biased region" description="Polar residues" evidence="1">
    <location>
        <begin position="340"/>
        <end position="353"/>
    </location>
</feature>
<feature type="transmembrane region" description="Helical" evidence="2">
    <location>
        <begin position="55"/>
        <end position="84"/>
    </location>
</feature>
<reference evidence="3 4" key="1">
    <citation type="journal article" date="2024" name="J Genomics">
        <title>Draft genome sequencing and assembly of Favolaschia claudopus CIRM-BRFM 2984 isolated from oak limbs.</title>
        <authorList>
            <person name="Navarro D."/>
            <person name="Drula E."/>
            <person name="Chaduli D."/>
            <person name="Cazenave R."/>
            <person name="Ahrendt S."/>
            <person name="Wang J."/>
            <person name="Lipzen A."/>
            <person name="Daum C."/>
            <person name="Barry K."/>
            <person name="Grigoriev I.V."/>
            <person name="Favel A."/>
            <person name="Rosso M.N."/>
            <person name="Martin F."/>
        </authorList>
    </citation>
    <scope>NUCLEOTIDE SEQUENCE [LARGE SCALE GENOMIC DNA]</scope>
    <source>
        <strain evidence="3 4">CIRM-BRFM 2984</strain>
    </source>
</reference>
<keyword evidence="3" id="KW-0378">Hydrolase</keyword>
<comment type="caution">
    <text evidence="3">The sequence shown here is derived from an EMBL/GenBank/DDBJ whole genome shotgun (WGS) entry which is preliminary data.</text>
</comment>
<feature type="transmembrane region" description="Helical" evidence="2">
    <location>
        <begin position="229"/>
        <end position="249"/>
    </location>
</feature>
<dbReference type="EMBL" id="JAWWNJ010000011">
    <property type="protein sequence ID" value="KAK7045012.1"/>
    <property type="molecule type" value="Genomic_DNA"/>
</dbReference>
<sequence>MPLPLLAAELAANFVSCILYGIYLVTLGMAVQVLLTKKSASGRRMRRRGWAELNWVMLGVEGVLLVNSTLDLSVAFATLVEAFVNYRGPGGPIHVFEDRSGWGTFVKTVCVGVQTLVGDGILIYRCWFIWSKSWPIIVFPMVLWLGTLASAIGLLVSTQQFRVGLVNSADGLVWGLGLFALTISTNIFTTSLIVWRIWSVQRQTKKYRITPAEEADEPESMLTRGTRNIVESGMIYTVCSILELIAFATQSPLNYPASALAFHSVGIAFNLIVIRGSVNQSDFYYPNETDIRFAQSLSTSNDMPSTSSGVESKQDVFILSSLHREPTSAPKLETSKAGEISQNSEFPVKSSST</sequence>